<dbReference type="PANTHER" id="PTHR32305">
    <property type="match status" value="1"/>
</dbReference>
<feature type="region of interest" description="Disordered" evidence="1">
    <location>
        <begin position="1308"/>
        <end position="1332"/>
    </location>
</feature>
<dbReference type="EMBL" id="JACGWV010000001">
    <property type="protein sequence ID" value="MBA8809252.1"/>
    <property type="molecule type" value="Genomic_DNA"/>
</dbReference>
<dbReference type="NCBIfam" id="TIGR01643">
    <property type="entry name" value="YD_repeat_2x"/>
    <property type="match status" value="2"/>
</dbReference>
<dbReference type="Pfam" id="PF05593">
    <property type="entry name" value="RHS_repeat"/>
    <property type="match status" value="2"/>
</dbReference>
<dbReference type="Gene3D" id="2.180.10.10">
    <property type="entry name" value="RHS repeat-associated core"/>
    <property type="match status" value="2"/>
</dbReference>
<feature type="region of interest" description="Disordered" evidence="1">
    <location>
        <begin position="1554"/>
        <end position="1577"/>
    </location>
</feature>
<organism evidence="2 3">
    <name type="scientific">Promicromonospora sukumoe</name>
    <dbReference type="NCBI Taxonomy" id="88382"/>
    <lineage>
        <taxon>Bacteria</taxon>
        <taxon>Bacillati</taxon>
        <taxon>Actinomycetota</taxon>
        <taxon>Actinomycetes</taxon>
        <taxon>Micrococcales</taxon>
        <taxon>Promicromonosporaceae</taxon>
        <taxon>Promicromonospora</taxon>
    </lineage>
</organism>
<sequence>MGRARIQQTLVAGVAGLVVVVLGAQPALAVPAAMNVDCQVAVATQAEALELAHQCGLDVEITDDRTPWQTTHATEDGRLRLTTTAGAARVLVDGRWLPTDNRFVDRMPGDGRLDVAVSVNEISVSDGSEGQPLARLVRDGQELVVDAPVDLTEPVLDANRVTYPGVAGKGVDLIVTVNADATGIAYALRFADQAAWARAGKKLNLKGLTFPVTTGPGLQLSAAGTQDEAGSGVGNAARVADGFGQQVFTFPAPSLSVSGRPASPVGVQIVPAAPRHTPDKGSSTENGAASGAAGTSTPTSGGLGATAGGATVGGQALDTADVAQSAGTEQAATVGLRLKVDTKQKDAAAGRESAGMAFPLSVTAQVSGSPNVRTGNSQPAASGEGMLARSGWAMAGLDEVGFVDPDQVTKASLTLNPLDDSLCSDELDVQVWRTTALDSLMDATARRTWAKTGFLAPLDAQTLDEDCSQVTWDVTDAARELASSDAGTAVFGTRVVADGGDEDAAEVPSDLTWSSTATLVVEYEPMEVAAADDLGQDLGARDANLDPVEAAADTPEAVTPSPVPTRAAPEAVPATPPAAVEDLPDADTVTVPLAAEPAQVDLGGMDVTLAPTSGQAAPDEVQVTVSDQPSTEADGITGVLLEVTDTSAAGASASSAGNDDGASMEAEAEAAAIAASESRHVTATVSYDEFTDAAGADWGSRLQVIRIPACAEVTPDAPECQPEPVQTTNNAEARTLTADLEIPAAGTAAAATPNALTKDSAATSESKDSDNARTATTASAQVASVQAGDKFAVSSGVASSTGDWSATPMSMTGSWSVSGATGSMGWSYPMAVPAPAAGPSPELSIGYSSSALTGRVSGSNNQSSWIADGWDLTTGYVERRYTSCAQDQDPVGGDANNADRDTGDLCWDKDNATLVLGGRNTDLVKNTSQSTAERVIWTPKDDDGTLVEQRLPGGANASDRASKEYWRVTTPNGTVHMFGKDERYSGDTLNQGSRWTVPVYGNHSGEPGYQTAANGGFAASDRDQVWRFMLDHVTDTVGNTMTYSYKQETNQYGSDRNRDGSKKYVRGGWLDFIEYGTRTGSAGHANAPYRVNFSVTERCFSSAGCPTTAKPTRSESARWRDTPLDLVCTSTTSCKTVMSPAFFSRKRLTQVTTNVRISGAYVGVDQYKLEQKFRDPGDGTGNLLWLQSIQRTALGDTTDSSTLDDSNLSLGKVHFAGETKPGRADYDNLTDGLPAMNRFYLTDITTETGGKTSVTYSTPQCATTQPGKSLTAQEANTKLCFPVRWQFPGEDDPKTEYFNTYVVKSVTQTPDGASRSGGKRSDGHGDPDFTTHYTYLDEPRWARLKDRFRDESDDDDAEFLTWSDFRGYEKVETTTGPATNPGPAQSRTRYLRGLGGNVTTEAGDQSMTVADDDRLAGTVLETLALNGGATLTKSVSYPTITNTTSNDGVTAGYVNRVVALAATNDSEGNLDFVRKTVNWRDKYGNTIQAEDQGDMAVADDQLCTRGTFYAPETGTDATFIATAVKETITRTGTCGTQDDGTPGKIVSATRTSYDDASYGTAPTRGLPTSTRQIDPDADVDYGTAFTSVPWSGTEDLISTTTYDISEDAYTSKIGRPVATTNAAGRTARSDYTLTGGVLSKTTATSPDPDGSGTTLTAHVTTTDLDLLRGVPMSVKDANNRATTASYDAMGRLRLVRYPQHASTEASVKYAYTVSATGVNAVTTETLRGDGSTYHKSVQLYDGLLRPVQTQTASVDAADEGRVVTDTRYDDAGRVYQTQGPWFADGGSPSATLFSTTKAPPSTTRFLYDKAGRTTAEIFMVGTPDNPSSERWRTTTVHDGATTMTIPPAGATPSATTVDAQGRTAALTEYEREGNDPAAAGFADTRSEIEELDSQTTTYGYTAAGLLGKVTDGDTNVWSYSYDLAGQQTKAVDPDNGTTETTYDKAGQVVTTKDANGATLAYTYDNLARRTTMRTGSVSGAIRAEWRYDKYAYGPNATGSNSIVKGLTTATIRHTPDGAGDTDTNDDLYITAVTNVDAAYRPLTQQVILPLGNTDLAGLGTTAAQRTFETAYTYTHDGQVATTTLPAAGNLRRETVTTKFTDTSMPEWTSSGFGWGVYVADSRFNAYGDLLYTDLGNTYGTAVSYRYEHGTRRLANVSLDRERVSGTELDVTYSYDPAGNITKAADQPTRAGSAADVQCYTYDGLRRLNNAWTPSAGTCAAVPDQQTAESVVAGAGPAPYWQSFTHDQLGNRTDATTYDPATSPDPTEVGYGIGGVTEGALAAGDCAAPATVTGPHQVAAISTESAAGTTCQEYTYDAAGNTTKRDSTADYVDTTQDLTWDPEGELTKVNTQTTVYAEPEPGAGDDDSDGDQSGTTPSGPARGEATTTTSVQSMIYTADGDRILRKHGTTVTAYIGAGQEIALTAGNSNLSSVTATRYYSFAGKTVAVRTGMGLGGVTSLISDTHGTPLASVHNTQWTTTSVNKHHTLPYGQARGGTPPPGDHRFLGAPEDATGLTMLGARYYDPAIGRFLSVDPIMDMVDPQQWNGYAYAGSNPITRSDPTGLKPDGCGNTCINYGGKWGVEGGKSDPRPGGGGGSPDPDPGNEPTGGGSAPTGTAHADQSNLSAYDASVAQGGTPAIVPWWLTEEGWFDRAVTDTVNFAIDTYHAFQDPQLFYDFWGGPMGWKNELDFELKSAAAGAMTGGVAGVGTKGVLRGVKGTARAVSGAVRVERAVSRPVSSGATAGATGTSASMGNGLGRLAGKEIRVSSKGLERVQVHLAQFGQHDINDAMLARLSAAHASGTRISGGDASFYMHELAESQFMRNGMGYEDAHNAAFAKYDVSPFSVYPPEVVSKFSSQLSLGYRRFWEQ</sequence>
<reference evidence="2 3" key="1">
    <citation type="submission" date="2020-07" db="EMBL/GenBank/DDBJ databases">
        <title>Sequencing the genomes of 1000 actinobacteria strains.</title>
        <authorList>
            <person name="Klenk H.-P."/>
        </authorList>
    </citation>
    <scope>NUCLEOTIDE SEQUENCE [LARGE SCALE GENOMIC DNA]</scope>
    <source>
        <strain evidence="2 3">DSM 44121</strain>
    </source>
</reference>
<evidence type="ECO:0000256" key="1">
    <source>
        <dbReference type="SAM" id="MobiDB-lite"/>
    </source>
</evidence>
<feature type="region of interest" description="Disordered" evidence="1">
    <location>
        <begin position="272"/>
        <end position="307"/>
    </location>
</feature>
<dbReference type="InterPro" id="IPR031325">
    <property type="entry name" value="RHS_repeat"/>
</dbReference>
<feature type="compositionally biased region" description="Basic and acidic residues" evidence="1">
    <location>
        <begin position="1319"/>
        <end position="1332"/>
    </location>
</feature>
<dbReference type="InterPro" id="IPR022385">
    <property type="entry name" value="Rhs_assc_core"/>
</dbReference>
<gene>
    <name evidence="2" type="ORF">FHX71_003194</name>
</gene>
<evidence type="ECO:0000313" key="3">
    <source>
        <dbReference type="Proteomes" id="UP000540568"/>
    </source>
</evidence>
<name>A0A7W3JAG0_9MICO</name>
<feature type="region of interest" description="Disordered" evidence="1">
    <location>
        <begin position="2334"/>
        <end position="2389"/>
    </location>
</feature>
<dbReference type="InterPro" id="IPR006530">
    <property type="entry name" value="YD"/>
</dbReference>
<dbReference type="InterPro" id="IPR050708">
    <property type="entry name" value="T6SS_VgrG/RHS"/>
</dbReference>
<dbReference type="Proteomes" id="UP000540568">
    <property type="component" value="Unassembled WGS sequence"/>
</dbReference>
<feature type="compositionally biased region" description="Low complexity" evidence="1">
    <location>
        <begin position="564"/>
        <end position="577"/>
    </location>
</feature>
<dbReference type="RefSeq" id="WP_182617994.1">
    <property type="nucleotide sequence ID" value="NZ_BAAATF010000003.1"/>
</dbReference>
<accession>A0A7W3JAG0</accession>
<comment type="caution">
    <text evidence="2">The sequence shown here is derived from an EMBL/GenBank/DDBJ whole genome shotgun (WGS) entry which is preliminary data.</text>
</comment>
<feature type="region of interest" description="Disordered" evidence="1">
    <location>
        <begin position="551"/>
        <end position="577"/>
    </location>
</feature>
<feature type="compositionally biased region" description="Low complexity" evidence="1">
    <location>
        <begin position="281"/>
        <end position="300"/>
    </location>
</feature>
<feature type="region of interest" description="Disordered" evidence="1">
    <location>
        <begin position="2580"/>
        <end position="2618"/>
    </location>
</feature>
<proteinExistence type="predicted"/>
<protein>
    <submittedName>
        <fullName evidence="2">RHS repeat-associated protein</fullName>
    </submittedName>
</protein>
<dbReference type="PANTHER" id="PTHR32305:SF17">
    <property type="entry name" value="TRNA NUCLEASE WAPA"/>
    <property type="match status" value="1"/>
</dbReference>
<dbReference type="NCBIfam" id="TIGR03696">
    <property type="entry name" value="Rhs_assc_core"/>
    <property type="match status" value="1"/>
</dbReference>
<feature type="region of interest" description="Disordered" evidence="1">
    <location>
        <begin position="2251"/>
        <end position="2272"/>
    </location>
</feature>
<keyword evidence="3" id="KW-1185">Reference proteome</keyword>
<feature type="region of interest" description="Disordered" evidence="1">
    <location>
        <begin position="747"/>
        <end position="775"/>
    </location>
</feature>
<evidence type="ECO:0000313" key="2">
    <source>
        <dbReference type="EMBL" id="MBA8809252.1"/>
    </source>
</evidence>